<sequence length="110" mass="12342">MLEEVSASQLAELEASFNLPIYLPSSESLLATELSFPMFGEIRGDQKYRNDLESLSNAVLDRLARAATPSIHSKVRRHLHEHRKSMLSIMHSLAHACSLNSPAFCRHLRG</sequence>
<keyword evidence="2" id="KW-1185">Reference proteome</keyword>
<evidence type="ECO:0000313" key="2">
    <source>
        <dbReference type="Proteomes" id="UP000033608"/>
    </source>
</evidence>
<protein>
    <submittedName>
        <fullName evidence="1">Uncharacterized protein</fullName>
    </submittedName>
</protein>
<dbReference type="Proteomes" id="UP000033608">
    <property type="component" value="Unassembled WGS sequence"/>
</dbReference>
<comment type="caution">
    <text evidence="1">The sequence shown here is derived from an EMBL/GenBank/DDBJ whole genome shotgun (WGS) entry which is preliminary data.</text>
</comment>
<gene>
    <name evidence="1" type="ORF">VW29_00690</name>
</gene>
<proteinExistence type="predicted"/>
<organism evidence="1 2">
    <name type="scientific">Devosia limi DSM 17137</name>
    <dbReference type="NCBI Taxonomy" id="1121477"/>
    <lineage>
        <taxon>Bacteria</taxon>
        <taxon>Pseudomonadati</taxon>
        <taxon>Pseudomonadota</taxon>
        <taxon>Alphaproteobacteria</taxon>
        <taxon>Hyphomicrobiales</taxon>
        <taxon>Devosiaceae</taxon>
        <taxon>Devosia</taxon>
    </lineage>
</organism>
<dbReference type="AlphaFoldDB" id="A0A0F5LYT7"/>
<reference evidence="1 2" key="1">
    <citation type="submission" date="2015-03" db="EMBL/GenBank/DDBJ databases">
        <authorList>
            <person name="Hassan Y.I."/>
            <person name="Lepp D."/>
            <person name="Zhou T."/>
        </authorList>
    </citation>
    <scope>NUCLEOTIDE SEQUENCE [LARGE SCALE GENOMIC DNA]</scope>
    <source>
        <strain evidence="1 2">DSM 17137</strain>
    </source>
</reference>
<dbReference type="EMBL" id="LAJF01000020">
    <property type="protein sequence ID" value="KKB86807.1"/>
    <property type="molecule type" value="Genomic_DNA"/>
</dbReference>
<accession>A0A0F5LYT7</accession>
<dbReference type="PATRIC" id="fig|1121477.3.peg.1177"/>
<evidence type="ECO:0000313" key="1">
    <source>
        <dbReference type="EMBL" id="KKB86807.1"/>
    </source>
</evidence>
<name>A0A0F5LYT7_9HYPH</name>